<comment type="caution">
    <text evidence="1">The sequence shown here is derived from an EMBL/GenBank/DDBJ whole genome shotgun (WGS) entry which is preliminary data.</text>
</comment>
<evidence type="ECO:0000313" key="2">
    <source>
        <dbReference type="Proteomes" id="UP000762586"/>
    </source>
</evidence>
<dbReference type="InterPro" id="IPR010069">
    <property type="entry name" value="CdiA_FHA1_rpt"/>
</dbReference>
<organism evidence="1 2">
    <name type="scientific">Pectobacterium brasiliense</name>
    <dbReference type="NCBI Taxonomy" id="180957"/>
    <lineage>
        <taxon>Bacteria</taxon>
        <taxon>Pseudomonadati</taxon>
        <taxon>Pseudomonadota</taxon>
        <taxon>Gammaproteobacteria</taxon>
        <taxon>Enterobacterales</taxon>
        <taxon>Pectobacteriaceae</taxon>
        <taxon>Pectobacterium</taxon>
    </lineage>
</organism>
<accession>A0ABS2X586</accession>
<dbReference type="Proteomes" id="UP000762586">
    <property type="component" value="Unassembled WGS sequence"/>
</dbReference>
<proteinExistence type="predicted"/>
<evidence type="ECO:0000313" key="1">
    <source>
        <dbReference type="EMBL" id="MBN3107910.1"/>
    </source>
</evidence>
<feature type="non-terminal residue" evidence="1">
    <location>
        <position position="818"/>
    </location>
</feature>
<dbReference type="EMBL" id="JACGET010000023">
    <property type="protein sequence ID" value="MBN3107910.1"/>
    <property type="molecule type" value="Genomic_DNA"/>
</dbReference>
<feature type="non-terminal residue" evidence="1">
    <location>
        <position position="1"/>
    </location>
</feature>
<dbReference type="Pfam" id="PF05594">
    <property type="entry name" value="Fil_haemagg"/>
    <property type="match status" value="9"/>
</dbReference>
<dbReference type="NCBIfam" id="TIGR01731">
    <property type="entry name" value="fil_hemag_20aa"/>
    <property type="match status" value="16"/>
</dbReference>
<sequence length="818" mass="84652">DRVDNHGQWQAGDITLQASELTNSGQIFGIDGLSLSADNGLTNQQNAKLLSQGLAVLRAASVTNDGDAQADRLTFEAQQLTNRGRIQGDNGLAIALDRTNPASRLTNQGTLLSGGDGWLSASQLDNQGSVSGVGTLTLDSGAINNAGTVIADGALSLNGDYQGAGLLHTADTLTLRGNQLRNSGRWESRLLALNGGSFSNTGTVIGERGITLELRDGLTVGRAGQLLTNGALQVKAGTVMNDGRWQGNTLALTADDVGNAGQLLGLSALTLTAKNRLDNVKTGQLLTQGLAVLNAAEASNDGEWQADGLTLEAQQLTNTGHIQGDQSLKLANGDVDNKGTLWSTLATIAARTLSNAGEVTGVDGLQLTLDDALTNQGTLSSYHLTAQADKLDNRGKINGLDRLELTVGNSLDNQGSLYGAALALNANDLTNSGTLTGVDSLNLNLNGTLNNTRDISSNALTLNANDVVNRGTMTGVNGLTLELGNQLDNQGALNSQALAIAARDVTNGGLLNGTRSLQLTLGNGLTNTGDLTSQRIDITAKDVLNHGQVLGSDDLQLDLRHKLDNRGLISGSNTLGIVANHIDQQGTLEARALKVDAQTLDNHGKMLGVDALTLAITGTARNQGNWLSQGSSTLTADRVDNHGRWQAGDITLQASELTNRGQIFGLNALSLTTTNDLSNQQGGTLLSQGIAVLRAATAANDGDVQADRLTFEAQQLTNRGRMQGDHGLAITLDRANPASRLTNQGTLLSGGDGWLSASLLDNQGTVSGVGTLTLDSGAINNAGNVIADGALSLTGDYQGAGLLHTADILTLHGNQLNN</sequence>
<gene>
    <name evidence="1" type="ORF">H4F48_17775</name>
</gene>
<keyword evidence="2" id="KW-1185">Reference proteome</keyword>
<dbReference type="InterPro" id="IPR008619">
    <property type="entry name" value="Filamentous_hemagglutn_rpt"/>
</dbReference>
<reference evidence="1 2" key="1">
    <citation type="submission" date="2020-07" db="EMBL/GenBank/DDBJ databases">
        <title>A pangenomic view of the genus Pectobacterium provides insights into genome organization, phylogeny, and virulence.</title>
        <authorList>
            <person name="Jonkheer E."/>
            <person name="Brankovics B."/>
            <person name="Houwers I."/>
            <person name="Van Der Wolf J."/>
            <person name="Bonants P."/>
            <person name="Vreeburg R."/>
            <person name="Bollema R."/>
            <person name="De Haan J."/>
            <person name="Berke L."/>
            <person name="De Ridder D."/>
            <person name="Smit S."/>
            <person name="Van Der Lee T.A.J."/>
        </authorList>
    </citation>
    <scope>NUCLEOTIDE SEQUENCE [LARGE SCALE GENOMIC DNA]</scope>
    <source>
        <strain evidence="1 2">NAK:384</strain>
    </source>
</reference>
<protein>
    <submittedName>
        <fullName evidence="1">Hemolysin BL-binding protein</fullName>
    </submittedName>
</protein>
<name>A0ABS2X586_9GAMM</name>